<evidence type="ECO:0000256" key="3">
    <source>
        <dbReference type="ARBA" id="ARBA00022692"/>
    </source>
</evidence>
<dbReference type="EMBL" id="UGQY01000004">
    <property type="protein sequence ID" value="SUA03877.1"/>
    <property type="molecule type" value="Genomic_DNA"/>
</dbReference>
<sequence length="279" mass="29416">MSGVGLLGAFLGGLASLLSPCSALLLPSFFAYAFDRTRLLILRTFAFWVGLCAVLVPLGAGVGALGSVVTRYRSEVTVIGGLVLVGFGLMTLLGMGFGVSGMQRLTARINISGTVSVLALGAVYGLAGFCAGPLLGAVLTMSAMGADPVYGALLMAIYALGMATPLFLLAWLWDRFKLSERTWLRGRPVRLGPIETHTTSLLTGAMFIALGVVFLFTDGTANLGGVLSVDAQYDLQVWLGRLSSAVSDPVLILGVVTVLIAWRSIRLWRKRAANESAKR</sequence>
<dbReference type="Proteomes" id="UP000255389">
    <property type="component" value="Unassembled WGS sequence"/>
</dbReference>
<feature type="transmembrane region" description="Helical" evidence="6">
    <location>
        <begin position="111"/>
        <end position="137"/>
    </location>
</feature>
<evidence type="ECO:0000256" key="1">
    <source>
        <dbReference type="ARBA" id="ARBA00004141"/>
    </source>
</evidence>
<feature type="transmembrane region" description="Helical" evidence="6">
    <location>
        <begin position="194"/>
        <end position="217"/>
    </location>
</feature>
<comment type="similarity">
    <text evidence="2">Belongs to the DsbD family.</text>
</comment>
<keyword evidence="4 6" id="KW-1133">Transmembrane helix</keyword>
<dbReference type="GO" id="GO:0017004">
    <property type="term" value="P:cytochrome complex assembly"/>
    <property type="evidence" value="ECO:0007669"/>
    <property type="project" value="InterPro"/>
</dbReference>
<name>A0A378V261_MYCFO</name>
<comment type="subcellular location">
    <subcellularLocation>
        <location evidence="1">Membrane</location>
        <topology evidence="1">Multi-pass membrane protein</topology>
    </subcellularLocation>
</comment>
<dbReference type="AlphaFoldDB" id="A0A378V261"/>
<evidence type="ECO:0000256" key="5">
    <source>
        <dbReference type="ARBA" id="ARBA00023136"/>
    </source>
</evidence>
<proteinExistence type="inferred from homology"/>
<feature type="transmembrane region" description="Helical" evidence="6">
    <location>
        <begin position="45"/>
        <end position="66"/>
    </location>
</feature>
<feature type="transmembrane region" description="Helical" evidence="6">
    <location>
        <begin position="237"/>
        <end position="262"/>
    </location>
</feature>
<organism evidence="8 9">
    <name type="scientific">Mycolicibacterium fortuitum</name>
    <name type="common">Mycobacterium fortuitum</name>
    <dbReference type="NCBI Taxonomy" id="1766"/>
    <lineage>
        <taxon>Bacteria</taxon>
        <taxon>Bacillati</taxon>
        <taxon>Actinomycetota</taxon>
        <taxon>Actinomycetes</taxon>
        <taxon>Mycobacteriales</taxon>
        <taxon>Mycobacteriaceae</taxon>
        <taxon>Mycolicibacterium</taxon>
    </lineage>
</organism>
<evidence type="ECO:0000259" key="7">
    <source>
        <dbReference type="Pfam" id="PF02683"/>
    </source>
</evidence>
<accession>A0A378V261</accession>
<feature type="transmembrane region" description="Helical" evidence="6">
    <location>
        <begin position="6"/>
        <end position="33"/>
    </location>
</feature>
<evidence type="ECO:0000313" key="8">
    <source>
        <dbReference type="EMBL" id="SUA03877.1"/>
    </source>
</evidence>
<dbReference type="InterPro" id="IPR051790">
    <property type="entry name" value="Cytochrome_c-biogenesis_DsbD"/>
</dbReference>
<dbReference type="Pfam" id="PF02683">
    <property type="entry name" value="DsbD_TM"/>
    <property type="match status" value="1"/>
</dbReference>
<keyword evidence="5 6" id="KW-0472">Membrane</keyword>
<evidence type="ECO:0000313" key="9">
    <source>
        <dbReference type="Proteomes" id="UP000255389"/>
    </source>
</evidence>
<reference evidence="8 9" key="1">
    <citation type="submission" date="2018-06" db="EMBL/GenBank/DDBJ databases">
        <authorList>
            <consortium name="Pathogen Informatics"/>
            <person name="Doyle S."/>
        </authorList>
    </citation>
    <scope>NUCLEOTIDE SEQUENCE [LARGE SCALE GENOMIC DNA]</scope>
    <source>
        <strain evidence="8 9">NCTC1542</strain>
    </source>
</reference>
<evidence type="ECO:0000256" key="2">
    <source>
        <dbReference type="ARBA" id="ARBA00006143"/>
    </source>
</evidence>
<dbReference type="InterPro" id="IPR003834">
    <property type="entry name" value="Cyt_c_assmbl_TM_dom"/>
</dbReference>
<evidence type="ECO:0000256" key="6">
    <source>
        <dbReference type="SAM" id="Phobius"/>
    </source>
</evidence>
<gene>
    <name evidence="8" type="ORF">NCTC1542_05370</name>
</gene>
<feature type="transmembrane region" description="Helical" evidence="6">
    <location>
        <begin position="149"/>
        <end position="173"/>
    </location>
</feature>
<feature type="domain" description="Cytochrome C biogenesis protein transmembrane" evidence="7">
    <location>
        <begin position="6"/>
        <end position="172"/>
    </location>
</feature>
<dbReference type="GO" id="GO:0016020">
    <property type="term" value="C:membrane"/>
    <property type="evidence" value="ECO:0007669"/>
    <property type="project" value="UniProtKB-SubCell"/>
</dbReference>
<keyword evidence="3 6" id="KW-0812">Transmembrane</keyword>
<feature type="transmembrane region" description="Helical" evidence="6">
    <location>
        <begin position="78"/>
        <end position="99"/>
    </location>
</feature>
<dbReference type="PANTHER" id="PTHR31272">
    <property type="entry name" value="CYTOCHROME C-TYPE BIOGENESIS PROTEIN HI_1454-RELATED"/>
    <property type="match status" value="1"/>
</dbReference>
<dbReference type="PANTHER" id="PTHR31272:SF4">
    <property type="entry name" value="CYTOCHROME C-TYPE BIOGENESIS PROTEIN HI_1454-RELATED"/>
    <property type="match status" value="1"/>
</dbReference>
<evidence type="ECO:0000256" key="4">
    <source>
        <dbReference type="ARBA" id="ARBA00022989"/>
    </source>
</evidence>
<protein>
    <submittedName>
        <fullName evidence="8">Cytochrome c biogenesis transmembrane protein</fullName>
    </submittedName>
</protein>